<evidence type="ECO:0000256" key="2">
    <source>
        <dbReference type="ARBA" id="ARBA00009285"/>
    </source>
</evidence>
<dbReference type="Proteomes" id="UP001153292">
    <property type="component" value="Chromosome 16"/>
</dbReference>
<evidence type="ECO:0000256" key="6">
    <source>
        <dbReference type="SAM" id="MobiDB-lite"/>
    </source>
</evidence>
<dbReference type="PANTHER" id="PTHR10662">
    <property type="entry name" value="NUCLEAR RNA EXPORT FACTOR"/>
    <property type="match status" value="1"/>
</dbReference>
<evidence type="ECO:0000259" key="7">
    <source>
        <dbReference type="PROSITE" id="PS50177"/>
    </source>
</evidence>
<keyword evidence="5" id="KW-0539">Nucleus</keyword>
<dbReference type="Pfam" id="PF22602">
    <property type="entry name" value="NXF_NTF2"/>
    <property type="match status" value="1"/>
</dbReference>
<feature type="domain" description="NTF2" evidence="7">
    <location>
        <begin position="544"/>
        <end position="694"/>
    </location>
</feature>
<dbReference type="InterPro" id="IPR030217">
    <property type="entry name" value="NXF_fam"/>
</dbReference>
<dbReference type="Gene3D" id="3.80.10.10">
    <property type="entry name" value="Ribonuclease Inhibitor"/>
    <property type="match status" value="1"/>
</dbReference>
<dbReference type="InterPro" id="IPR032710">
    <property type="entry name" value="NTF2-like_dom_sf"/>
</dbReference>
<accession>A0ABN8AVL0</accession>
<dbReference type="InterPro" id="IPR032675">
    <property type="entry name" value="LRR_dom_sf"/>
</dbReference>
<dbReference type="Pfam" id="PF24048">
    <property type="entry name" value="LRR_NXF1-5"/>
    <property type="match status" value="1"/>
</dbReference>
<evidence type="ECO:0000256" key="4">
    <source>
        <dbReference type="ARBA" id="ARBA00022816"/>
    </source>
</evidence>
<comment type="subcellular location">
    <subcellularLocation>
        <location evidence="1">Nucleus</location>
    </subcellularLocation>
</comment>
<keyword evidence="4" id="KW-0509">mRNA transport</keyword>
<dbReference type="Gene3D" id="3.10.450.50">
    <property type="match status" value="1"/>
</dbReference>
<dbReference type="SUPFAM" id="SSF46934">
    <property type="entry name" value="UBA-like"/>
    <property type="match status" value="1"/>
</dbReference>
<name>A0ABN8AVL0_CHISP</name>
<keyword evidence="9" id="KW-1185">Reference proteome</keyword>
<dbReference type="InterPro" id="IPR002075">
    <property type="entry name" value="NTF2_dom"/>
</dbReference>
<reference evidence="8" key="1">
    <citation type="submission" date="2021-12" db="EMBL/GenBank/DDBJ databases">
        <authorList>
            <person name="King R."/>
        </authorList>
    </citation>
    <scope>NUCLEOTIDE SEQUENCE</scope>
</reference>
<evidence type="ECO:0000256" key="3">
    <source>
        <dbReference type="ARBA" id="ARBA00022448"/>
    </source>
</evidence>
<dbReference type="PANTHER" id="PTHR10662:SF22">
    <property type="entry name" value="NUCLEAR RNA EXPORT FACTOR 1"/>
    <property type="match status" value="1"/>
</dbReference>
<dbReference type="SUPFAM" id="SSF54427">
    <property type="entry name" value="NTF2-like"/>
    <property type="match status" value="1"/>
</dbReference>
<dbReference type="SUPFAM" id="SSF52058">
    <property type="entry name" value="L domain-like"/>
    <property type="match status" value="1"/>
</dbReference>
<keyword evidence="3" id="KW-0813">Transport</keyword>
<dbReference type="InterPro" id="IPR018222">
    <property type="entry name" value="Nuclear_transport_factor_2_euk"/>
</dbReference>
<dbReference type="InterPro" id="IPR057125">
    <property type="entry name" value="NXF1/2/3/5-like_LRR"/>
</dbReference>
<evidence type="ECO:0000256" key="1">
    <source>
        <dbReference type="ARBA" id="ARBA00004123"/>
    </source>
</evidence>
<organism evidence="8 9">
    <name type="scientific">Chilo suppressalis</name>
    <name type="common">Asiatic rice borer moth</name>
    <dbReference type="NCBI Taxonomy" id="168631"/>
    <lineage>
        <taxon>Eukaryota</taxon>
        <taxon>Metazoa</taxon>
        <taxon>Ecdysozoa</taxon>
        <taxon>Arthropoda</taxon>
        <taxon>Hexapoda</taxon>
        <taxon>Insecta</taxon>
        <taxon>Pterygota</taxon>
        <taxon>Neoptera</taxon>
        <taxon>Endopterygota</taxon>
        <taxon>Lepidoptera</taxon>
        <taxon>Glossata</taxon>
        <taxon>Ditrysia</taxon>
        <taxon>Pyraloidea</taxon>
        <taxon>Crambidae</taxon>
        <taxon>Crambinae</taxon>
        <taxon>Chilo</taxon>
    </lineage>
</organism>
<dbReference type="EMBL" id="OU963909">
    <property type="protein sequence ID" value="CAH0400165.1"/>
    <property type="molecule type" value="Genomic_DNA"/>
</dbReference>
<feature type="region of interest" description="Disordered" evidence="6">
    <location>
        <begin position="1"/>
        <end position="33"/>
    </location>
</feature>
<evidence type="ECO:0000313" key="8">
    <source>
        <dbReference type="EMBL" id="CAH0400165.1"/>
    </source>
</evidence>
<sequence length="784" mass="90050">MEGKPQPQEVISEAQDIKPQPQVKQKSTTSLRNDIPAQFLPSHYMCNYPKGIPRSFLVKPSSQTPEPYSHFVNKNANPYQQNVQPNTSHLNWQTGNVPMETEPVWHPNTVSAAPAYGNMGNVEGNLGVQQPMFDQTFDEGENRQVYSPSDVYADNLASNSQNDIYNDMEPDSPEHNSGQKRQSAFDRLGPVSEPKKPKLTINLLFNKEQAVREVVDGATEETKVEKYVPVHLRKEIIDSTDETVVKFRDLWPWRRSVPVTKSVTARTSKMAMILEMEQMDEFYVRENLFFLISVKGYPPSWTKEKVLDVMLDTVKTKGFIPCFIEFTAEECKFLVIKCRPGIMVIHKNGFYIRKDDVEMVVTISVTATSLNHIEFIPRLILRKRLVLAYDGTNCLDLSNFTTKEDISHFLYYPLNQQINQIELMELQTSINWEKITELNLSHNRLTSIDGFNLAVTTPKLKHLDLSHNYLDNVMKLLQIRDLGLRSIKLDGNPLCINYIDPDQYVKVLKTMFSSLQEIDGIPIKFKGDMPPFKKNYCPEAAKPIIEKFLETYFPLLDSTDIESRAGVEELYHDRASMTITYRFKIRYGPIYRSFRSLFQRSRVIDEGDTESVDGAAVIADLIDKWPPLKHDPTTFSVDVIKHDDFMTIFKVAGIVKLTSESLADEEHLLAFTRTFVLHSYDGCEFKITNDMVYWDIPTNEYANNAFQITTTVKPVKLNLALESEPDDNLKENLMKIFMQLTDLGKEASERCLDLKNWNLKLALDYFIKLLKLDDLETLTKEGIS</sequence>
<proteinExistence type="inferred from homology"/>
<feature type="region of interest" description="Disordered" evidence="6">
    <location>
        <begin position="161"/>
        <end position="193"/>
    </location>
</feature>
<evidence type="ECO:0000313" key="9">
    <source>
        <dbReference type="Proteomes" id="UP001153292"/>
    </source>
</evidence>
<dbReference type="PROSITE" id="PS51450">
    <property type="entry name" value="LRR"/>
    <property type="match status" value="2"/>
</dbReference>
<comment type="similarity">
    <text evidence="2">Belongs to the NXF family.</text>
</comment>
<protein>
    <recommendedName>
        <fullName evidence="7">NTF2 domain-containing protein</fullName>
    </recommendedName>
</protein>
<gene>
    <name evidence="8" type="ORF">CHILSU_LOCUS3353</name>
</gene>
<feature type="compositionally biased region" description="Polar residues" evidence="6">
    <location>
        <begin position="22"/>
        <end position="32"/>
    </location>
</feature>
<dbReference type="InterPro" id="IPR009060">
    <property type="entry name" value="UBA-like_sf"/>
</dbReference>
<dbReference type="PROSITE" id="PS50177">
    <property type="entry name" value="NTF2_DOMAIN"/>
    <property type="match status" value="1"/>
</dbReference>
<dbReference type="InterPro" id="IPR001611">
    <property type="entry name" value="Leu-rich_rpt"/>
</dbReference>
<evidence type="ECO:0000256" key="5">
    <source>
        <dbReference type="ARBA" id="ARBA00023242"/>
    </source>
</evidence>